<dbReference type="GO" id="GO:0071949">
    <property type="term" value="F:FAD binding"/>
    <property type="evidence" value="ECO:0007669"/>
    <property type="project" value="InterPro"/>
</dbReference>
<feature type="signal peptide" evidence="7">
    <location>
        <begin position="1"/>
        <end position="25"/>
    </location>
</feature>
<dbReference type="Gene3D" id="3.30.465.10">
    <property type="match status" value="1"/>
</dbReference>
<keyword evidence="10" id="KW-1185">Reference proteome</keyword>
<feature type="chain" id="PRO_5005528509" evidence="7">
    <location>
        <begin position="26"/>
        <end position="539"/>
    </location>
</feature>
<reference evidence="10" key="1">
    <citation type="journal article" date="2016" name="Nature">
        <title>The genome of the seagrass Zostera marina reveals angiosperm adaptation to the sea.</title>
        <authorList>
            <person name="Olsen J.L."/>
            <person name="Rouze P."/>
            <person name="Verhelst B."/>
            <person name="Lin Y.-C."/>
            <person name="Bayer T."/>
            <person name="Collen J."/>
            <person name="Dattolo E."/>
            <person name="De Paoli E."/>
            <person name="Dittami S."/>
            <person name="Maumus F."/>
            <person name="Michel G."/>
            <person name="Kersting A."/>
            <person name="Lauritano C."/>
            <person name="Lohaus R."/>
            <person name="Toepel M."/>
            <person name="Tonon T."/>
            <person name="Vanneste K."/>
            <person name="Amirebrahimi M."/>
            <person name="Brakel J."/>
            <person name="Bostroem C."/>
            <person name="Chovatia M."/>
            <person name="Grimwood J."/>
            <person name="Jenkins J.W."/>
            <person name="Jueterbock A."/>
            <person name="Mraz A."/>
            <person name="Stam W.T."/>
            <person name="Tice H."/>
            <person name="Bornberg-Bauer E."/>
            <person name="Green P.J."/>
            <person name="Pearson G.A."/>
            <person name="Procaccini G."/>
            <person name="Duarte C.M."/>
            <person name="Schmutz J."/>
            <person name="Reusch T.B.H."/>
            <person name="Van de Peer Y."/>
        </authorList>
    </citation>
    <scope>NUCLEOTIDE SEQUENCE [LARGE SCALE GENOMIC DNA]</scope>
    <source>
        <strain evidence="10">cv. Finnish</strain>
    </source>
</reference>
<proteinExistence type="inferred from homology"/>
<dbReference type="InterPro" id="IPR036318">
    <property type="entry name" value="FAD-bd_PCMH-like_sf"/>
</dbReference>
<dbReference type="Proteomes" id="UP000036987">
    <property type="component" value="Unassembled WGS sequence"/>
</dbReference>
<dbReference type="OMA" id="HIGWIRN"/>
<dbReference type="EMBL" id="LFYR01000090">
    <property type="protein sequence ID" value="KMZ76028.1"/>
    <property type="molecule type" value="Genomic_DNA"/>
</dbReference>
<keyword evidence="3" id="KW-0285">Flavoprotein</keyword>
<dbReference type="InterPro" id="IPR016167">
    <property type="entry name" value="FAD-bd_PCMH_sub1"/>
</dbReference>
<feature type="domain" description="FAD-binding PCMH-type" evidence="8">
    <location>
        <begin position="76"/>
        <end position="255"/>
    </location>
</feature>
<evidence type="ECO:0000259" key="8">
    <source>
        <dbReference type="PROSITE" id="PS51387"/>
    </source>
</evidence>
<dbReference type="Gene3D" id="3.40.462.20">
    <property type="match status" value="1"/>
</dbReference>
<dbReference type="GO" id="GO:0016491">
    <property type="term" value="F:oxidoreductase activity"/>
    <property type="evidence" value="ECO:0007669"/>
    <property type="project" value="InterPro"/>
</dbReference>
<dbReference type="PROSITE" id="PS51387">
    <property type="entry name" value="FAD_PCMH"/>
    <property type="match status" value="1"/>
</dbReference>
<dbReference type="Gene3D" id="3.30.43.10">
    <property type="entry name" value="Uridine Diphospho-n-acetylenolpyruvylglucosamine Reductase, domain 2"/>
    <property type="match status" value="1"/>
</dbReference>
<evidence type="ECO:0000256" key="6">
    <source>
        <dbReference type="ARBA" id="ARBA00023180"/>
    </source>
</evidence>
<comment type="similarity">
    <text evidence="2">Belongs to the oxygen-dependent FAD-linked oxidoreductase family.</text>
</comment>
<keyword evidence="6" id="KW-0325">Glycoprotein</keyword>
<evidence type="ECO:0000256" key="2">
    <source>
        <dbReference type="ARBA" id="ARBA00005466"/>
    </source>
</evidence>
<gene>
    <name evidence="9" type="ORF">ZOSMA_107G00250</name>
</gene>
<comment type="caution">
    <text evidence="9">The sequence shown here is derived from an EMBL/GenBank/DDBJ whole genome shotgun (WGS) entry which is preliminary data.</text>
</comment>
<dbReference type="Pfam" id="PF01565">
    <property type="entry name" value="FAD_binding_4"/>
    <property type="match status" value="1"/>
</dbReference>
<dbReference type="SUPFAM" id="SSF56176">
    <property type="entry name" value="FAD-binding/transporter-associated domain-like"/>
    <property type="match status" value="1"/>
</dbReference>
<dbReference type="InterPro" id="IPR016166">
    <property type="entry name" value="FAD-bd_PCMH"/>
</dbReference>
<name>A0A0K9Q411_ZOSMR</name>
<dbReference type="InterPro" id="IPR012951">
    <property type="entry name" value="BBE"/>
</dbReference>
<evidence type="ECO:0000313" key="10">
    <source>
        <dbReference type="Proteomes" id="UP000036987"/>
    </source>
</evidence>
<keyword evidence="4 7" id="KW-0732">Signal</keyword>
<keyword evidence="5" id="KW-0274">FAD</keyword>
<dbReference type="InterPro" id="IPR006094">
    <property type="entry name" value="Oxid_FAD_bind_N"/>
</dbReference>
<dbReference type="Pfam" id="PF08031">
    <property type="entry name" value="BBE"/>
    <property type="match status" value="1"/>
</dbReference>
<dbReference type="PANTHER" id="PTHR32448">
    <property type="entry name" value="OS08G0158400 PROTEIN"/>
    <property type="match status" value="1"/>
</dbReference>
<protein>
    <submittedName>
        <fullName evidence="9">UDP-N-acetylmuramate dehydrogenase</fullName>
    </submittedName>
</protein>
<sequence>MTSNTTLSLSTILLLLLSELVFLDAGIQLPTPESLFKICFSDAINYSADDVVYTPDTEGYTDILLSSVNNNVFINSSSKPLILVVPTNESHVQTTVVCGKRIGIRLRIRSGGHDYEGLSYRSALKYGGPPFILLDLNRLRSVSVDSDGNEAWVDSGATLGEMYYTLAKSNPNRAFPAGFFKTVGVGGHVSGGGIGALWRMYGLASDNVVDCRLVDVHGRILDRESMGEDLFWAVRGGGGASFGVILSFKIKLVKIPDSVTICYLDRSKDPLELIHRWQYVAYMLPKEVFISVIVKTSGTGSVGVTFRCFFLGGKEKFLEILSSELPELNVGKDECLSMSWSESLQYHPDDEVYVNRTLEELLDRRPQLDISFKGKYDFVKKPIAMDGLKNMWSELSSTDQIVHMELDPSGGMMHEIAESETPYPHRSGVIYKILYLVYWGGNGRKKLEENTEWIRSFYENVMTPYVSSDPRCAYINVKDLDLGINTKVGNTGIEAFQESKVWGEKYFKGNYERLAIVKGKVDPENYFWNEQSIPPLVLA</sequence>
<accession>A0A0K9Q411</accession>
<evidence type="ECO:0000256" key="7">
    <source>
        <dbReference type="SAM" id="SignalP"/>
    </source>
</evidence>
<evidence type="ECO:0000313" key="9">
    <source>
        <dbReference type="EMBL" id="KMZ76028.1"/>
    </source>
</evidence>
<evidence type="ECO:0000256" key="5">
    <source>
        <dbReference type="ARBA" id="ARBA00022827"/>
    </source>
</evidence>
<evidence type="ECO:0000256" key="3">
    <source>
        <dbReference type="ARBA" id="ARBA00022630"/>
    </source>
</evidence>
<evidence type="ECO:0000256" key="1">
    <source>
        <dbReference type="ARBA" id="ARBA00001974"/>
    </source>
</evidence>
<dbReference type="AlphaFoldDB" id="A0A0K9Q411"/>
<organism evidence="9 10">
    <name type="scientific">Zostera marina</name>
    <name type="common">Eelgrass</name>
    <dbReference type="NCBI Taxonomy" id="29655"/>
    <lineage>
        <taxon>Eukaryota</taxon>
        <taxon>Viridiplantae</taxon>
        <taxon>Streptophyta</taxon>
        <taxon>Embryophyta</taxon>
        <taxon>Tracheophyta</taxon>
        <taxon>Spermatophyta</taxon>
        <taxon>Magnoliopsida</taxon>
        <taxon>Liliopsida</taxon>
        <taxon>Zosteraceae</taxon>
        <taxon>Zostera</taxon>
    </lineage>
</organism>
<dbReference type="STRING" id="29655.A0A0K9Q411"/>
<evidence type="ECO:0000256" key="4">
    <source>
        <dbReference type="ARBA" id="ARBA00022729"/>
    </source>
</evidence>
<comment type="cofactor">
    <cofactor evidence="1">
        <name>FAD</name>
        <dbReference type="ChEBI" id="CHEBI:57692"/>
    </cofactor>
</comment>
<dbReference type="OrthoDB" id="407275at2759"/>
<dbReference type="InterPro" id="IPR016169">
    <property type="entry name" value="FAD-bd_PCMH_sub2"/>
</dbReference>